<dbReference type="Proteomes" id="UP000027986">
    <property type="component" value="Chromosome"/>
</dbReference>
<dbReference type="PANTHER" id="PTHR33677">
    <property type="entry name" value="TRANSCRIPTIONAL REPRESSOR FRMR-RELATED"/>
    <property type="match status" value="1"/>
</dbReference>
<dbReference type="HOGENOM" id="CLU_130332_0_1_11"/>
<accession>A0A075JDH3</accession>
<dbReference type="InterPro" id="IPR003735">
    <property type="entry name" value="Metal_Tscrpt_repr"/>
</dbReference>
<evidence type="ECO:0000313" key="3">
    <source>
        <dbReference type="EMBL" id="AIF39690.1"/>
    </source>
</evidence>
<keyword evidence="2" id="KW-0186">Copper</keyword>
<proteinExistence type="inferred from homology"/>
<evidence type="ECO:0000256" key="2">
    <source>
        <dbReference type="ARBA" id="ARBA00023008"/>
    </source>
</evidence>
<dbReference type="GO" id="GO:0046872">
    <property type="term" value="F:metal ion binding"/>
    <property type="evidence" value="ECO:0007669"/>
    <property type="project" value="InterPro"/>
</dbReference>
<dbReference type="EMBL" id="CP008889">
    <property type="protein sequence ID" value="AIF39690.1"/>
    <property type="molecule type" value="Genomic_DNA"/>
</dbReference>
<name>A0A075JDH3_9MICO</name>
<reference evidence="3 4" key="1">
    <citation type="submission" date="2014-07" db="EMBL/GenBank/DDBJ databases">
        <title>Genome Sequencing of Dermacoccus nishinomiyaensis.</title>
        <authorList>
            <person name="Hong K.W."/>
            <person name="Chan K.G."/>
        </authorList>
    </citation>
    <scope>NUCLEOTIDE SEQUENCE [LARGE SCALE GENOMIC DNA]</scope>
    <source>
        <strain evidence="3 4">M25</strain>
    </source>
</reference>
<dbReference type="InterPro" id="IPR038390">
    <property type="entry name" value="Metal_Tscrpt_repr_sf"/>
</dbReference>
<organism evidence="3 4">
    <name type="scientific">Dermacoccus nishinomiyaensis</name>
    <dbReference type="NCBI Taxonomy" id="1274"/>
    <lineage>
        <taxon>Bacteria</taxon>
        <taxon>Bacillati</taxon>
        <taxon>Actinomycetota</taxon>
        <taxon>Actinomycetes</taxon>
        <taxon>Micrococcales</taxon>
        <taxon>Dermacoccaceae</taxon>
        <taxon>Dermacoccus</taxon>
    </lineage>
</organism>
<evidence type="ECO:0000313" key="4">
    <source>
        <dbReference type="Proteomes" id="UP000027986"/>
    </source>
</evidence>
<dbReference type="AlphaFoldDB" id="A0A075JDH3"/>
<dbReference type="GO" id="GO:0003677">
    <property type="term" value="F:DNA binding"/>
    <property type="evidence" value="ECO:0007669"/>
    <property type="project" value="InterPro"/>
</dbReference>
<dbReference type="Pfam" id="PF02583">
    <property type="entry name" value="Trns_repr_metal"/>
    <property type="match status" value="1"/>
</dbReference>
<dbReference type="OrthoDB" id="9811244at2"/>
<dbReference type="CDD" id="cd10148">
    <property type="entry name" value="CsoR-like_DUF156"/>
    <property type="match status" value="1"/>
</dbReference>
<protein>
    <submittedName>
        <fullName evidence="3">Uncharacterized protein</fullName>
    </submittedName>
</protein>
<dbReference type="PANTHER" id="PTHR33677:SF3">
    <property type="entry name" value="COPPER-SENSING TRANSCRIPTIONAL REPRESSOR RICR"/>
    <property type="match status" value="1"/>
</dbReference>
<sequence length="127" mass="13624">MKDTPMTLDTTTDTTDSTGTASPGTEVAAAAAHHHGYISDKDRYLTRMKRIEGQARGIAKMIDDEKYCIDILTQVSALTRALQGVATGLLDAHLKHCVLDAAKLGDDDAAIAKIQEATDAINRLVRS</sequence>
<dbReference type="Gene3D" id="1.20.58.1000">
    <property type="entry name" value="Metal-sensitive repressor, helix protomer"/>
    <property type="match status" value="1"/>
</dbReference>
<dbReference type="eggNOG" id="COG1937">
    <property type="taxonomic scope" value="Bacteria"/>
</dbReference>
<comment type="similarity">
    <text evidence="1">Belongs to the CsoR family.</text>
</comment>
<dbReference type="GO" id="GO:0045892">
    <property type="term" value="P:negative regulation of DNA-templated transcription"/>
    <property type="evidence" value="ECO:0007669"/>
    <property type="project" value="UniProtKB-ARBA"/>
</dbReference>
<gene>
    <name evidence="3" type="ORF">HX89_00245</name>
</gene>
<keyword evidence="4" id="KW-1185">Reference proteome</keyword>
<dbReference type="KEGG" id="dni:HX89_00245"/>
<evidence type="ECO:0000256" key="1">
    <source>
        <dbReference type="ARBA" id="ARBA00005428"/>
    </source>
</evidence>